<dbReference type="Proteomes" id="UP000814033">
    <property type="component" value="Unassembled WGS sequence"/>
</dbReference>
<dbReference type="EMBL" id="MU276042">
    <property type="protein sequence ID" value="KAI0042904.1"/>
    <property type="molecule type" value="Genomic_DNA"/>
</dbReference>
<name>A0ACB8RFJ9_9AGAM</name>
<proteinExistence type="predicted"/>
<accession>A0ACB8RFJ9</accession>
<organism evidence="1 2">
    <name type="scientific">Auriscalpium vulgare</name>
    <dbReference type="NCBI Taxonomy" id="40419"/>
    <lineage>
        <taxon>Eukaryota</taxon>
        <taxon>Fungi</taxon>
        <taxon>Dikarya</taxon>
        <taxon>Basidiomycota</taxon>
        <taxon>Agaricomycotina</taxon>
        <taxon>Agaricomycetes</taxon>
        <taxon>Russulales</taxon>
        <taxon>Auriscalpiaceae</taxon>
        <taxon>Auriscalpium</taxon>
    </lineage>
</organism>
<comment type="caution">
    <text evidence="1">The sequence shown here is derived from an EMBL/GenBank/DDBJ whole genome shotgun (WGS) entry which is preliminary data.</text>
</comment>
<protein>
    <submittedName>
        <fullName evidence="1">NAD(P)-binding protein</fullName>
    </submittedName>
</protein>
<sequence length="334" mass="36618">MPIVNSGTILVTGGSGYIGAWVIKYLVDDGYNVVAAVRNPAQGEFIVNRFPEYKGKVTSIVVPDITKEGAFDDAVKNADGIVHAASPVVFEFEDPEEVIGPAVNGATGILKSAAKYGPNVKRVIITSAVASINREPVDRVYDENDWNLKDLDAVHTKDSPGWAVYHTAKVRAEKAAYAYVEAAKPQYDLITLLPAMNWGPYLHQPGKNFGTSPGYLLDTWATPDTSGQIVNDYVDVRDVAMLHVLSLKNKDIGGERLITVYGEPFAWQDIYDILNEAGYDAPGKDTRGAGKNKHLKVYFSSAKTFKFFPDFKYRALKESVLDMAVDLKKGGYLN</sequence>
<keyword evidence="2" id="KW-1185">Reference proteome</keyword>
<reference evidence="1" key="2">
    <citation type="journal article" date="2022" name="New Phytol.">
        <title>Evolutionary transition to the ectomycorrhizal habit in the genomes of a hyperdiverse lineage of mushroom-forming fungi.</title>
        <authorList>
            <person name="Looney B."/>
            <person name="Miyauchi S."/>
            <person name="Morin E."/>
            <person name="Drula E."/>
            <person name="Courty P.E."/>
            <person name="Kohler A."/>
            <person name="Kuo A."/>
            <person name="LaButti K."/>
            <person name="Pangilinan J."/>
            <person name="Lipzen A."/>
            <person name="Riley R."/>
            <person name="Andreopoulos W."/>
            <person name="He G."/>
            <person name="Johnson J."/>
            <person name="Nolan M."/>
            <person name="Tritt A."/>
            <person name="Barry K.W."/>
            <person name="Grigoriev I.V."/>
            <person name="Nagy L.G."/>
            <person name="Hibbett D."/>
            <person name="Henrissat B."/>
            <person name="Matheny P.B."/>
            <person name="Labbe J."/>
            <person name="Martin F.M."/>
        </authorList>
    </citation>
    <scope>NUCLEOTIDE SEQUENCE</scope>
    <source>
        <strain evidence="1">FP105234-sp</strain>
    </source>
</reference>
<evidence type="ECO:0000313" key="1">
    <source>
        <dbReference type="EMBL" id="KAI0042904.1"/>
    </source>
</evidence>
<reference evidence="1" key="1">
    <citation type="submission" date="2021-02" db="EMBL/GenBank/DDBJ databases">
        <authorList>
            <consortium name="DOE Joint Genome Institute"/>
            <person name="Ahrendt S."/>
            <person name="Looney B.P."/>
            <person name="Miyauchi S."/>
            <person name="Morin E."/>
            <person name="Drula E."/>
            <person name="Courty P.E."/>
            <person name="Chicoki N."/>
            <person name="Fauchery L."/>
            <person name="Kohler A."/>
            <person name="Kuo A."/>
            <person name="Labutti K."/>
            <person name="Pangilinan J."/>
            <person name="Lipzen A."/>
            <person name="Riley R."/>
            <person name="Andreopoulos W."/>
            <person name="He G."/>
            <person name="Johnson J."/>
            <person name="Barry K.W."/>
            <person name="Grigoriev I.V."/>
            <person name="Nagy L."/>
            <person name="Hibbett D."/>
            <person name="Henrissat B."/>
            <person name="Matheny P.B."/>
            <person name="Labbe J."/>
            <person name="Martin F."/>
        </authorList>
    </citation>
    <scope>NUCLEOTIDE SEQUENCE</scope>
    <source>
        <strain evidence="1">FP105234-sp</strain>
    </source>
</reference>
<evidence type="ECO:0000313" key="2">
    <source>
        <dbReference type="Proteomes" id="UP000814033"/>
    </source>
</evidence>
<gene>
    <name evidence="1" type="ORF">FA95DRAFT_1524818</name>
</gene>